<feature type="compositionally biased region" description="Acidic residues" evidence="1">
    <location>
        <begin position="134"/>
        <end position="156"/>
    </location>
</feature>
<evidence type="ECO:0000313" key="7">
    <source>
        <dbReference type="RefSeq" id="XP_034244589.1"/>
    </source>
</evidence>
<dbReference type="RefSeq" id="XP_034244593.1">
    <property type="nucleotide sequence ID" value="XM_034388702.1"/>
</dbReference>
<organism evidence="12">
    <name type="scientific">Thrips palmi</name>
    <name type="common">Melon thrips</name>
    <dbReference type="NCBI Taxonomy" id="161013"/>
    <lineage>
        <taxon>Eukaryota</taxon>
        <taxon>Metazoa</taxon>
        <taxon>Ecdysozoa</taxon>
        <taxon>Arthropoda</taxon>
        <taxon>Hexapoda</taxon>
        <taxon>Insecta</taxon>
        <taxon>Pterygota</taxon>
        <taxon>Neoptera</taxon>
        <taxon>Paraneoptera</taxon>
        <taxon>Thysanoptera</taxon>
        <taxon>Terebrantia</taxon>
        <taxon>Thripoidea</taxon>
        <taxon>Thripidae</taxon>
        <taxon>Thrips</taxon>
    </lineage>
</organism>
<feature type="region of interest" description="Disordered" evidence="1">
    <location>
        <begin position="129"/>
        <end position="159"/>
    </location>
</feature>
<name>A0A6P8Z3G6_THRPL</name>
<dbReference type="RefSeq" id="XP_034244585.1">
    <property type="nucleotide sequence ID" value="XM_034388694.1"/>
</dbReference>
<evidence type="ECO:0000313" key="6">
    <source>
        <dbReference type="RefSeq" id="XP_034244588.1"/>
    </source>
</evidence>
<dbReference type="RefSeq" id="XP_034244588.1">
    <property type="nucleotide sequence ID" value="XM_034388697.1"/>
</dbReference>
<evidence type="ECO:0000313" key="12">
    <source>
        <dbReference type="RefSeq" id="XP_034244595.1"/>
    </source>
</evidence>
<dbReference type="AlphaFoldDB" id="A0A6P8Z3G6"/>
<evidence type="ECO:0000313" key="5">
    <source>
        <dbReference type="RefSeq" id="XP_034244587.1"/>
    </source>
</evidence>
<reference evidence="3 4" key="1">
    <citation type="submission" date="2025-04" db="UniProtKB">
        <authorList>
            <consortium name="RefSeq"/>
        </authorList>
    </citation>
    <scope>IDENTIFICATION</scope>
    <source>
        <tissue evidence="3 4">Total insect</tissue>
    </source>
</reference>
<evidence type="ECO:0000313" key="11">
    <source>
        <dbReference type="RefSeq" id="XP_034244594.1"/>
    </source>
</evidence>
<accession>A0A6P8Z3G6</accession>
<gene>
    <name evidence="3 4 5 6 7 8 9 10 11 12" type="primary">LOC117647141</name>
</gene>
<evidence type="ECO:0000313" key="9">
    <source>
        <dbReference type="RefSeq" id="XP_034244592.1"/>
    </source>
</evidence>
<sequence length="406" mass="45379">MSSGQIDEAIAEVASAVARLQQRLQQDDAKACLADTITCAMQSDSQSEDRRCKCDKIDGVVDGDSSEVHLVVRYLLTVLRKQGMLNQVCSVCTPSQETVIPVCKESEELSGDEEEGGVGQEQEAEAALVLEQPNVEEAEEEEESLEDEEEEEEEDDTQRLDVHNAFLELQRRVTLDLSSLSKHGPDDLAQAKVSLLAPHMLEPVRKLIHLYCDVDSAWVLQLLYDLAPQLEELQMSRPSKAHLEVMETMPQLSRLDIEYYNGSSQSYGSQQDSKTASNNYVFKRLPARHCGLRFLRVGHMPKKSTLSLIRTHRKTLEELWMSVGSGSSPGSTGMSEGDGWPENCLDLHEKLGRYAAEGPLKRLVLFRWLYAHDGTACLVQIHALRQALPGVDVLCRECDKISFSDF</sequence>
<dbReference type="KEGG" id="tpal:117647141"/>
<dbReference type="RefSeq" id="XP_034244592.1">
    <property type="nucleotide sequence ID" value="XM_034388701.1"/>
</dbReference>
<evidence type="ECO:0000313" key="10">
    <source>
        <dbReference type="RefSeq" id="XP_034244593.1"/>
    </source>
</evidence>
<dbReference type="RefSeq" id="XP_034244595.1">
    <property type="nucleotide sequence ID" value="XM_034388704.1"/>
</dbReference>
<evidence type="ECO:0000313" key="2">
    <source>
        <dbReference type="Proteomes" id="UP000515158"/>
    </source>
</evidence>
<evidence type="ECO:0000313" key="8">
    <source>
        <dbReference type="RefSeq" id="XP_034244590.1"/>
    </source>
</evidence>
<protein>
    <submittedName>
        <fullName evidence="3 4">Uncharacterized protein LOC117647141</fullName>
    </submittedName>
</protein>
<dbReference type="RefSeq" id="XP_034244587.1">
    <property type="nucleotide sequence ID" value="XM_034388696.1"/>
</dbReference>
<dbReference type="RefSeq" id="XP_034244589.1">
    <property type="nucleotide sequence ID" value="XM_034388698.1"/>
</dbReference>
<dbReference type="RefSeq" id="XP_034244586.1">
    <property type="nucleotide sequence ID" value="XM_034388695.1"/>
</dbReference>
<proteinExistence type="predicted"/>
<dbReference type="GeneID" id="117647141"/>
<evidence type="ECO:0000313" key="4">
    <source>
        <dbReference type="RefSeq" id="XP_034244586.1"/>
    </source>
</evidence>
<evidence type="ECO:0000313" key="3">
    <source>
        <dbReference type="RefSeq" id="XP_034244585.1"/>
    </source>
</evidence>
<dbReference type="RefSeq" id="XP_034244594.1">
    <property type="nucleotide sequence ID" value="XM_034388703.1"/>
</dbReference>
<dbReference type="Proteomes" id="UP000515158">
    <property type="component" value="Unplaced"/>
</dbReference>
<evidence type="ECO:0000256" key="1">
    <source>
        <dbReference type="SAM" id="MobiDB-lite"/>
    </source>
</evidence>
<keyword evidence="2" id="KW-1185">Reference proteome</keyword>
<dbReference type="RefSeq" id="XP_034244590.1">
    <property type="nucleotide sequence ID" value="XM_034388699.1"/>
</dbReference>